<comment type="caution">
    <text evidence="4">The sequence shown here is derived from an EMBL/GenBank/DDBJ whole genome shotgun (WGS) entry which is preliminary data.</text>
</comment>
<feature type="signal peptide" evidence="2">
    <location>
        <begin position="1"/>
        <end position="42"/>
    </location>
</feature>
<name>A0ABN3W0K7_9ACTN</name>
<dbReference type="SUPFAM" id="SSF49785">
    <property type="entry name" value="Galactose-binding domain-like"/>
    <property type="match status" value="1"/>
</dbReference>
<accession>A0ABN3W0K7</accession>
<protein>
    <recommendedName>
        <fullName evidence="3">F5/8 type C domain-containing protein</fullName>
    </recommendedName>
</protein>
<dbReference type="Pfam" id="PF00754">
    <property type="entry name" value="F5_F8_type_C"/>
    <property type="match status" value="1"/>
</dbReference>
<dbReference type="Proteomes" id="UP001500831">
    <property type="component" value="Unassembled WGS sequence"/>
</dbReference>
<keyword evidence="2" id="KW-0732">Signal</keyword>
<organism evidence="4 5">
    <name type="scientific">Streptosporangium fragile</name>
    <dbReference type="NCBI Taxonomy" id="46186"/>
    <lineage>
        <taxon>Bacteria</taxon>
        <taxon>Bacillati</taxon>
        <taxon>Actinomycetota</taxon>
        <taxon>Actinomycetes</taxon>
        <taxon>Streptosporangiales</taxon>
        <taxon>Streptosporangiaceae</taxon>
        <taxon>Streptosporangium</taxon>
    </lineage>
</organism>
<dbReference type="InterPro" id="IPR000421">
    <property type="entry name" value="FA58C"/>
</dbReference>
<gene>
    <name evidence="4" type="ORF">GCM10010517_39980</name>
</gene>
<reference evidence="4 5" key="1">
    <citation type="journal article" date="2019" name="Int. J. Syst. Evol. Microbiol.">
        <title>The Global Catalogue of Microorganisms (GCM) 10K type strain sequencing project: providing services to taxonomists for standard genome sequencing and annotation.</title>
        <authorList>
            <consortium name="The Broad Institute Genomics Platform"/>
            <consortium name="The Broad Institute Genome Sequencing Center for Infectious Disease"/>
            <person name="Wu L."/>
            <person name="Ma J."/>
        </authorList>
    </citation>
    <scope>NUCLEOTIDE SEQUENCE [LARGE SCALE GENOMIC DNA]</scope>
    <source>
        <strain evidence="4 5">JCM 6242</strain>
    </source>
</reference>
<dbReference type="Gene3D" id="2.60.120.260">
    <property type="entry name" value="Galactose-binding domain-like"/>
    <property type="match status" value="1"/>
</dbReference>
<dbReference type="PROSITE" id="PS51318">
    <property type="entry name" value="TAT"/>
    <property type="match status" value="1"/>
</dbReference>
<keyword evidence="5" id="KW-1185">Reference proteome</keyword>
<dbReference type="Pfam" id="PF15892">
    <property type="entry name" value="BNR_4"/>
    <property type="match status" value="1"/>
</dbReference>
<proteinExistence type="predicted"/>
<dbReference type="InterPro" id="IPR006311">
    <property type="entry name" value="TAT_signal"/>
</dbReference>
<dbReference type="EMBL" id="BAAAVI010000027">
    <property type="protein sequence ID" value="GAA2878077.1"/>
    <property type="molecule type" value="Genomic_DNA"/>
</dbReference>
<evidence type="ECO:0000256" key="1">
    <source>
        <dbReference type="SAM" id="MobiDB-lite"/>
    </source>
</evidence>
<dbReference type="RefSeq" id="WP_344973534.1">
    <property type="nucleotide sequence ID" value="NZ_BAAAVI010000027.1"/>
</dbReference>
<dbReference type="PROSITE" id="PS50022">
    <property type="entry name" value="FA58C_3"/>
    <property type="match status" value="1"/>
</dbReference>
<feature type="compositionally biased region" description="Low complexity" evidence="1">
    <location>
        <begin position="1"/>
        <end position="18"/>
    </location>
</feature>
<evidence type="ECO:0000313" key="5">
    <source>
        <dbReference type="Proteomes" id="UP001500831"/>
    </source>
</evidence>
<feature type="region of interest" description="Disordered" evidence="1">
    <location>
        <begin position="1"/>
        <end position="27"/>
    </location>
</feature>
<dbReference type="InterPro" id="IPR008979">
    <property type="entry name" value="Galactose-bd-like_sf"/>
</dbReference>
<evidence type="ECO:0000313" key="4">
    <source>
        <dbReference type="EMBL" id="GAA2878077.1"/>
    </source>
</evidence>
<evidence type="ECO:0000256" key="2">
    <source>
        <dbReference type="SAM" id="SignalP"/>
    </source>
</evidence>
<evidence type="ECO:0000259" key="3">
    <source>
        <dbReference type="PROSITE" id="PS50022"/>
    </source>
</evidence>
<sequence>MTPPVSRSSSPERTPSPTSRRRRGTRGGAVLAALALAGLAGAAVPAAAQAAPDRQAGRRTAPAVEKLPFPVDTSNQAGWWRPLDRFRGVTYFAYNAPVADANRHEVHVAARGSDGAWTSGCLRTAAGACVTYGDDVGHNQPSIVVDGEGHIHAFVSMHNHPWRYYRTTRAGDVTSLVDAAADMPDGDLRFTYPVTVRGGDGDAYVMVRADQDALGKRDGRLYRFDTATHAWSRVATVAAATGHSFYPDDLKVDTLGRVHILWEWGPWPASALRHLGSYLVYNPADGSFRDVSGAARTVPVTPGVGEPVVYQPYAEGETITSESPAVQTAKIALAGDTLHGIAYRYRPASNGGNFSGFDVRYATWNGSAWVRETVADRTEAGTVVETSAAIDATHSVGRTRVYFVAQAAGCGDTRSQVVVAERAVSGGGWRFTTVGDVQPGLQRLRALPHPSGTDVLYMTAPLADGARGGLWHALAPRVGAPVPGKTFPQIVQDLMGSDVGGTNLAFGAQVTVSSALRADTGGEKAVDGLCADTSRWISAQGDTAPTITVDLGSPAAIDRVRVHSGYTRAPVPGTDVLRDFTVEARVGGQWQEIGRVTGNTSGTVTLDAGDVQADQVRLLITDPSNNTLDVARVYEIEVLG</sequence>
<feature type="domain" description="F5/8 type C" evidence="3">
    <location>
        <begin position="494"/>
        <end position="640"/>
    </location>
</feature>
<feature type="chain" id="PRO_5046256039" description="F5/8 type C domain-containing protein" evidence="2">
    <location>
        <begin position="43"/>
        <end position="640"/>
    </location>
</feature>